<dbReference type="Proteomes" id="UP000013276">
    <property type="component" value="Unassembled WGS sequence"/>
</dbReference>
<dbReference type="EMBL" id="APQC01000016">
    <property type="protein sequence ID" value="ENV79016.1"/>
    <property type="molecule type" value="Genomic_DNA"/>
</dbReference>
<feature type="chain" id="PRO_5004139358" description="Lipoprotein" evidence="2">
    <location>
        <begin position="23"/>
        <end position="96"/>
    </location>
</feature>
<accession>N9C0K7</accession>
<sequence length="96" mass="10077">MMKLKLVLAAIVVIPLTLTACAKKNDAPASHEGQAAPVEEKVTPEQQAAIDALDKPMMDEKNTDIPESVANAPADAATPATEEEAAAVEQKQDKAQ</sequence>
<protein>
    <recommendedName>
        <fullName evidence="5">Lipoprotein</fullName>
    </recommendedName>
</protein>
<evidence type="ECO:0008006" key="5">
    <source>
        <dbReference type="Google" id="ProtNLM"/>
    </source>
</evidence>
<dbReference type="HOGENOM" id="CLU_188112_0_0_6"/>
<proteinExistence type="predicted"/>
<feature type="region of interest" description="Disordered" evidence="1">
    <location>
        <begin position="25"/>
        <end position="96"/>
    </location>
</feature>
<gene>
    <name evidence="3" type="ORF">F942_02438</name>
</gene>
<evidence type="ECO:0000313" key="3">
    <source>
        <dbReference type="EMBL" id="ENV79016.1"/>
    </source>
</evidence>
<name>N9C0K7_9GAMM</name>
<keyword evidence="2" id="KW-0732">Signal</keyword>
<dbReference type="PROSITE" id="PS51257">
    <property type="entry name" value="PROKAR_LIPOPROTEIN"/>
    <property type="match status" value="1"/>
</dbReference>
<organism evidence="3 4">
    <name type="scientific">Acinetobacter ursingii ANC 3649</name>
    <dbReference type="NCBI Taxonomy" id="1257043"/>
    <lineage>
        <taxon>Bacteria</taxon>
        <taxon>Pseudomonadati</taxon>
        <taxon>Pseudomonadota</taxon>
        <taxon>Gammaproteobacteria</taxon>
        <taxon>Moraxellales</taxon>
        <taxon>Moraxellaceae</taxon>
        <taxon>Acinetobacter</taxon>
    </lineage>
</organism>
<feature type="signal peptide" evidence="2">
    <location>
        <begin position="1"/>
        <end position="22"/>
    </location>
</feature>
<keyword evidence="4" id="KW-1185">Reference proteome</keyword>
<feature type="compositionally biased region" description="Basic and acidic residues" evidence="1">
    <location>
        <begin position="52"/>
        <end position="64"/>
    </location>
</feature>
<feature type="compositionally biased region" description="Low complexity" evidence="1">
    <location>
        <begin position="69"/>
        <end position="80"/>
    </location>
</feature>
<dbReference type="PATRIC" id="fig|1257043.3.peg.2379"/>
<comment type="caution">
    <text evidence="3">The sequence shown here is derived from an EMBL/GenBank/DDBJ whole genome shotgun (WGS) entry which is preliminary data.</text>
</comment>
<dbReference type="AlphaFoldDB" id="N9C0K7"/>
<evidence type="ECO:0000256" key="2">
    <source>
        <dbReference type="SAM" id="SignalP"/>
    </source>
</evidence>
<reference evidence="3 4" key="1">
    <citation type="submission" date="2013-02" db="EMBL/GenBank/DDBJ databases">
        <title>The Genome Sequence of Acinetobacter ursingii NIPH ANC_3649.</title>
        <authorList>
            <consortium name="The Broad Institute Genome Sequencing Platform"/>
            <consortium name="The Broad Institute Genome Sequencing Center for Infectious Disease"/>
            <person name="Cerqueira G."/>
            <person name="Feldgarden M."/>
            <person name="Courvalin P."/>
            <person name="Perichon B."/>
            <person name="Grillot-Courvalin C."/>
            <person name="Clermont D."/>
            <person name="Rocha E."/>
            <person name="Yoon E.-J."/>
            <person name="Nemec A."/>
            <person name="Walker B."/>
            <person name="Young S.K."/>
            <person name="Zeng Q."/>
            <person name="Gargeya S."/>
            <person name="Fitzgerald M."/>
            <person name="Haas B."/>
            <person name="Abouelleil A."/>
            <person name="Alvarado L."/>
            <person name="Arachchi H.M."/>
            <person name="Berlin A.M."/>
            <person name="Chapman S.B."/>
            <person name="Dewar J."/>
            <person name="Goldberg J."/>
            <person name="Griggs A."/>
            <person name="Gujja S."/>
            <person name="Hansen M."/>
            <person name="Howarth C."/>
            <person name="Imamovic A."/>
            <person name="Larimer J."/>
            <person name="McCowan C."/>
            <person name="Murphy C."/>
            <person name="Neiman D."/>
            <person name="Pearson M."/>
            <person name="Priest M."/>
            <person name="Roberts A."/>
            <person name="Saif S."/>
            <person name="Shea T."/>
            <person name="Sisk P."/>
            <person name="Sykes S."/>
            <person name="Wortman J."/>
            <person name="Nusbaum C."/>
            <person name="Birren B."/>
        </authorList>
    </citation>
    <scope>NUCLEOTIDE SEQUENCE [LARGE SCALE GENOMIC DNA]</scope>
    <source>
        <strain evidence="3 4">ANC 3649</strain>
    </source>
</reference>
<evidence type="ECO:0000313" key="4">
    <source>
        <dbReference type="Proteomes" id="UP000013276"/>
    </source>
</evidence>
<evidence type="ECO:0000256" key="1">
    <source>
        <dbReference type="SAM" id="MobiDB-lite"/>
    </source>
</evidence>